<dbReference type="Proteomes" id="UP001221411">
    <property type="component" value="Unassembled WGS sequence"/>
</dbReference>
<sequence length="315" mass="35059">MDAEQIVLDRLSALGMDVRRARVHSLRSSRNRPISCYALVCVDGDTGARTRKILLGKGYRREDGARIFAFMQALWQSGFGADPWLTIPEPVAYVPEISLLLQGRAPGKALFHEIDRATPSLDHVREAARWLAKMHATPVAAPLVPLAQDAREALRHAHALRTGFPRFAPRIDRIAERVVSSLHSLGASPRTLCHGDFQPKNIHVSRGRVTVIDFDHARLSHPARDVGHFIGQCMTMSYARTGSFEAITPFRTTFVDTYASLGHAEGLSSLSTFVPRAFLEILHYRLLVRPVPDPSFVPAWLDECERMQDQSGDAP</sequence>
<evidence type="ECO:0000259" key="1">
    <source>
        <dbReference type="Pfam" id="PF01636"/>
    </source>
</evidence>
<keyword evidence="3" id="KW-1185">Reference proteome</keyword>
<organism evidence="2 3">
    <name type="scientific">Polyangium mundeleinium</name>
    <dbReference type="NCBI Taxonomy" id="2995306"/>
    <lineage>
        <taxon>Bacteria</taxon>
        <taxon>Pseudomonadati</taxon>
        <taxon>Myxococcota</taxon>
        <taxon>Polyangia</taxon>
        <taxon>Polyangiales</taxon>
        <taxon>Polyangiaceae</taxon>
        <taxon>Polyangium</taxon>
    </lineage>
</organism>
<comment type="caution">
    <text evidence="2">The sequence shown here is derived from an EMBL/GenBank/DDBJ whole genome shotgun (WGS) entry which is preliminary data.</text>
</comment>
<dbReference type="InterPro" id="IPR002575">
    <property type="entry name" value="Aminoglycoside_PTrfase"/>
</dbReference>
<protein>
    <submittedName>
        <fullName evidence="2">Aminoglycoside phosphotransferase family protein</fullName>
    </submittedName>
</protein>
<evidence type="ECO:0000313" key="2">
    <source>
        <dbReference type="EMBL" id="MDC0742363.1"/>
    </source>
</evidence>
<dbReference type="EMBL" id="JAQNDO010000001">
    <property type="protein sequence ID" value="MDC0742363.1"/>
    <property type="molecule type" value="Genomic_DNA"/>
</dbReference>
<dbReference type="PANTHER" id="PTHR40086">
    <property type="entry name" value="PHOSPHOTRANSFERASE YTMP-RELATED"/>
    <property type="match status" value="1"/>
</dbReference>
<dbReference type="PANTHER" id="PTHR40086:SF1">
    <property type="entry name" value="CELL CYCLE REGULATOR CCRZ"/>
    <property type="match status" value="1"/>
</dbReference>
<dbReference type="InterPro" id="IPR052077">
    <property type="entry name" value="CcrZ_PhaseVar_Mediator"/>
</dbReference>
<proteinExistence type="predicted"/>
<accession>A0ABT5EKJ7</accession>
<dbReference type="RefSeq" id="WP_271917711.1">
    <property type="nucleotide sequence ID" value="NZ_JAQNDO010000001.1"/>
</dbReference>
<dbReference type="Pfam" id="PF01636">
    <property type="entry name" value="APH"/>
    <property type="match status" value="1"/>
</dbReference>
<gene>
    <name evidence="2" type="ORF">POL67_13505</name>
</gene>
<dbReference type="SUPFAM" id="SSF56112">
    <property type="entry name" value="Protein kinase-like (PK-like)"/>
    <property type="match status" value="1"/>
</dbReference>
<name>A0ABT5EKJ7_9BACT</name>
<reference evidence="2 3" key="1">
    <citation type="submission" date="2022-11" db="EMBL/GenBank/DDBJ databases">
        <title>Minimal conservation of predation-associated metabolite biosynthetic gene clusters underscores biosynthetic potential of Myxococcota including descriptions for ten novel species: Archangium lansinium sp. nov., Myxococcus landrumus sp. nov., Nannocystis bai.</title>
        <authorList>
            <person name="Ahearne A."/>
            <person name="Stevens C."/>
            <person name="Dowd S."/>
        </authorList>
    </citation>
    <scope>NUCLEOTIDE SEQUENCE [LARGE SCALE GENOMIC DNA]</scope>
    <source>
        <strain evidence="2 3">RJM3</strain>
    </source>
</reference>
<evidence type="ECO:0000313" key="3">
    <source>
        <dbReference type="Proteomes" id="UP001221411"/>
    </source>
</evidence>
<feature type="domain" description="Aminoglycoside phosphotransferase" evidence="1">
    <location>
        <begin position="61"/>
        <end position="234"/>
    </location>
</feature>
<dbReference type="Gene3D" id="3.90.1200.10">
    <property type="match status" value="1"/>
</dbReference>
<dbReference type="InterPro" id="IPR011009">
    <property type="entry name" value="Kinase-like_dom_sf"/>
</dbReference>